<dbReference type="Proteomes" id="UP000762676">
    <property type="component" value="Unassembled WGS sequence"/>
</dbReference>
<feature type="domain" description="PAN-3" evidence="1">
    <location>
        <begin position="86"/>
        <end position="119"/>
    </location>
</feature>
<organism evidence="2 3">
    <name type="scientific">Elysia marginata</name>
    <dbReference type="NCBI Taxonomy" id="1093978"/>
    <lineage>
        <taxon>Eukaryota</taxon>
        <taxon>Metazoa</taxon>
        <taxon>Spiralia</taxon>
        <taxon>Lophotrochozoa</taxon>
        <taxon>Mollusca</taxon>
        <taxon>Gastropoda</taxon>
        <taxon>Heterobranchia</taxon>
        <taxon>Euthyneura</taxon>
        <taxon>Panpulmonata</taxon>
        <taxon>Sacoglossa</taxon>
        <taxon>Placobranchoidea</taxon>
        <taxon>Plakobranchidae</taxon>
        <taxon>Elysia</taxon>
    </lineage>
</organism>
<accession>A0AAV4FKK7</accession>
<gene>
    <name evidence="2" type="ORF">ElyMa_002135800</name>
</gene>
<dbReference type="EMBL" id="BMAT01004447">
    <property type="protein sequence ID" value="GFR73380.1"/>
    <property type="molecule type" value="Genomic_DNA"/>
</dbReference>
<name>A0AAV4FKK7_9GAST</name>
<dbReference type="AlphaFoldDB" id="A0AAV4FKK7"/>
<evidence type="ECO:0000313" key="2">
    <source>
        <dbReference type="EMBL" id="GFR73380.1"/>
    </source>
</evidence>
<proteinExistence type="predicted"/>
<dbReference type="Pfam" id="PF08277">
    <property type="entry name" value="PAN_3"/>
    <property type="match status" value="1"/>
</dbReference>
<protein>
    <recommendedName>
        <fullName evidence="1">PAN-3 domain-containing protein</fullName>
    </recommendedName>
</protein>
<sequence length="150" mass="16203">MVVITPYIIVVDAQGLCFPRSGAVPESSVRESRHAKRVWPSVLHCMHPCYFQVQVMAESPPVVTHQLPPVKNIGLTLTGTSAISANSRIACVVYCAVTWTCNVAQWNSNDNSCTWFSYSPFTGPSTICGSASTLPGSDIVIFGSQGYENC</sequence>
<keyword evidence="3" id="KW-1185">Reference proteome</keyword>
<comment type="caution">
    <text evidence="2">The sequence shown here is derived from an EMBL/GenBank/DDBJ whole genome shotgun (WGS) entry which is preliminary data.</text>
</comment>
<evidence type="ECO:0000313" key="3">
    <source>
        <dbReference type="Proteomes" id="UP000762676"/>
    </source>
</evidence>
<dbReference type="InterPro" id="IPR006583">
    <property type="entry name" value="PAN-3_domain"/>
</dbReference>
<reference evidence="2 3" key="1">
    <citation type="journal article" date="2021" name="Elife">
        <title>Chloroplast acquisition without the gene transfer in kleptoplastic sea slugs, Plakobranchus ocellatus.</title>
        <authorList>
            <person name="Maeda T."/>
            <person name="Takahashi S."/>
            <person name="Yoshida T."/>
            <person name="Shimamura S."/>
            <person name="Takaki Y."/>
            <person name="Nagai Y."/>
            <person name="Toyoda A."/>
            <person name="Suzuki Y."/>
            <person name="Arimoto A."/>
            <person name="Ishii H."/>
            <person name="Satoh N."/>
            <person name="Nishiyama T."/>
            <person name="Hasebe M."/>
            <person name="Maruyama T."/>
            <person name="Minagawa J."/>
            <person name="Obokata J."/>
            <person name="Shigenobu S."/>
        </authorList>
    </citation>
    <scope>NUCLEOTIDE SEQUENCE [LARGE SCALE GENOMIC DNA]</scope>
</reference>
<evidence type="ECO:0000259" key="1">
    <source>
        <dbReference type="Pfam" id="PF08277"/>
    </source>
</evidence>